<protein>
    <submittedName>
        <fullName evidence="5">Glycosyltransferase family 61 protein</fullName>
    </submittedName>
</protein>
<name>A0A9X4QPT8_9BACL</name>
<sequence>MIGAGVSRPLDYYFWMKDWAANSGYALSDVYCPIALDAQFNAFVAAIPGGRVYGDDGTVISPDNCLIWEVSYDWGNDPKKHPIFLQNNLPPPAYVPGNIVVLTKVGASNFYHWMYDVLPRIYLLACSRLPVDKYVVSKDLQPFQFETLRAMGISEDQLIHSGNDFHMEAERLIVPSIGFGQKWVYHFLRSEFLSVEPRPTRKLYVSRTQSIGRTLTNEAEVVAILQSLGFETVYPEQHSVSEQAKLFSEAAYVIAPTGSALTNLTFSSHQTKVLELFSPNFIVHDIKRICGYGGLEHHSLMGVGSRPPKYEGIPWYWYGLDDITVSTSELIAVCKQMGL</sequence>
<dbReference type="EMBL" id="JAPDHZ010000004">
    <property type="protein sequence ID" value="MDG0793837.1"/>
    <property type="molecule type" value="Genomic_DNA"/>
</dbReference>
<comment type="caution">
    <text evidence="5">The sequence shown here is derived from an EMBL/GenBank/DDBJ whole genome shotgun (WGS) entry which is preliminary data.</text>
</comment>
<dbReference type="GO" id="GO:0016757">
    <property type="term" value="F:glycosyltransferase activity"/>
    <property type="evidence" value="ECO:0007669"/>
    <property type="project" value="UniProtKB-KW"/>
</dbReference>
<dbReference type="InterPro" id="IPR049625">
    <property type="entry name" value="Glyco_transf_61_cat"/>
</dbReference>
<evidence type="ECO:0000259" key="4">
    <source>
        <dbReference type="Pfam" id="PF04577"/>
    </source>
</evidence>
<evidence type="ECO:0000313" key="6">
    <source>
        <dbReference type="Proteomes" id="UP001153387"/>
    </source>
</evidence>
<evidence type="ECO:0000256" key="3">
    <source>
        <dbReference type="ARBA" id="ARBA00023180"/>
    </source>
</evidence>
<feature type="domain" description="Glycosyltransferase 61 catalytic" evidence="4">
    <location>
        <begin position="110"/>
        <end position="274"/>
    </location>
</feature>
<dbReference type="InterPro" id="IPR007657">
    <property type="entry name" value="Glycosyltransferase_61"/>
</dbReference>
<dbReference type="PANTHER" id="PTHR20961">
    <property type="entry name" value="GLYCOSYLTRANSFERASE"/>
    <property type="match status" value="1"/>
</dbReference>
<proteinExistence type="predicted"/>
<evidence type="ECO:0000256" key="2">
    <source>
        <dbReference type="ARBA" id="ARBA00022679"/>
    </source>
</evidence>
<keyword evidence="2" id="KW-0808">Transferase</keyword>
<evidence type="ECO:0000256" key="1">
    <source>
        <dbReference type="ARBA" id="ARBA00022676"/>
    </source>
</evidence>
<keyword evidence="6" id="KW-1185">Reference proteome</keyword>
<dbReference type="Pfam" id="PF04577">
    <property type="entry name" value="Glyco_transf_61"/>
    <property type="match status" value="1"/>
</dbReference>
<gene>
    <name evidence="5" type="ORF">OMP38_25710</name>
</gene>
<reference evidence="5 6" key="1">
    <citation type="submission" date="2022-10" db="EMBL/GenBank/DDBJ databases">
        <title>Comparative genomic analysis of Cohnella hashimotonis sp. nov., isolated from the International Space Station.</title>
        <authorList>
            <person name="Simpson A."/>
            <person name="Venkateswaran K."/>
        </authorList>
    </citation>
    <scope>NUCLEOTIDE SEQUENCE [LARGE SCALE GENOMIC DNA]</scope>
    <source>
        <strain evidence="5 6">DSM 18997</strain>
    </source>
</reference>
<keyword evidence="3" id="KW-0325">Glycoprotein</keyword>
<dbReference type="Proteomes" id="UP001153387">
    <property type="component" value="Unassembled WGS sequence"/>
</dbReference>
<evidence type="ECO:0000313" key="5">
    <source>
        <dbReference type="EMBL" id="MDG0793837.1"/>
    </source>
</evidence>
<keyword evidence="1" id="KW-0328">Glycosyltransferase</keyword>
<accession>A0A9X4QPT8</accession>
<organism evidence="5 6">
    <name type="scientific">Cohnella ginsengisoli</name>
    <dbReference type="NCBI Taxonomy" id="425004"/>
    <lineage>
        <taxon>Bacteria</taxon>
        <taxon>Bacillati</taxon>
        <taxon>Bacillota</taxon>
        <taxon>Bacilli</taxon>
        <taxon>Bacillales</taxon>
        <taxon>Paenibacillaceae</taxon>
        <taxon>Cohnella</taxon>
    </lineage>
</organism>
<dbReference type="RefSeq" id="WP_277567559.1">
    <property type="nucleotide sequence ID" value="NZ_JAPDHZ010000004.1"/>
</dbReference>
<dbReference type="AlphaFoldDB" id="A0A9X4QPT8"/>